<keyword evidence="3" id="KW-0804">Transcription</keyword>
<keyword evidence="7" id="KW-1185">Reference proteome</keyword>
<evidence type="ECO:0000313" key="7">
    <source>
        <dbReference type="Proteomes" id="UP000326702"/>
    </source>
</evidence>
<name>A0A5P9Q7U7_9MICO</name>
<evidence type="ECO:0000313" key="6">
    <source>
        <dbReference type="EMBL" id="QFU97504.1"/>
    </source>
</evidence>
<protein>
    <recommendedName>
        <fullName evidence="5">HTH tetR-type domain-containing protein</fullName>
    </recommendedName>
</protein>
<proteinExistence type="predicted"/>
<keyword evidence="2 4" id="KW-0238">DNA-binding</keyword>
<dbReference type="EMBL" id="CP045529">
    <property type="protein sequence ID" value="QFU97504.1"/>
    <property type="molecule type" value="Genomic_DNA"/>
</dbReference>
<dbReference type="Proteomes" id="UP000326702">
    <property type="component" value="Chromosome"/>
</dbReference>
<organism evidence="6 7">
    <name type="scientific">Luteimicrobium xylanilyticum</name>
    <dbReference type="NCBI Taxonomy" id="1133546"/>
    <lineage>
        <taxon>Bacteria</taxon>
        <taxon>Bacillati</taxon>
        <taxon>Actinomycetota</taxon>
        <taxon>Actinomycetes</taxon>
        <taxon>Micrococcales</taxon>
        <taxon>Luteimicrobium</taxon>
    </lineage>
</organism>
<accession>A0A5P9Q7U7</accession>
<dbReference type="PANTHER" id="PTHR30055">
    <property type="entry name" value="HTH-TYPE TRANSCRIPTIONAL REGULATOR RUTR"/>
    <property type="match status" value="1"/>
</dbReference>
<dbReference type="GO" id="GO:0045892">
    <property type="term" value="P:negative regulation of DNA-templated transcription"/>
    <property type="evidence" value="ECO:0007669"/>
    <property type="project" value="UniProtKB-ARBA"/>
</dbReference>
<evidence type="ECO:0000256" key="2">
    <source>
        <dbReference type="ARBA" id="ARBA00023125"/>
    </source>
</evidence>
<dbReference type="Gene3D" id="1.10.357.10">
    <property type="entry name" value="Tetracycline Repressor, domain 2"/>
    <property type="match status" value="1"/>
</dbReference>
<sequence>MPATATLTHRIPRAARRVQLLGIATRLFAAHGYHHISMDDLADEAGVSKPVLYRHFPSKLELYLAVVDARGDELVAAVDGALAPARHADPGVSFDGGDVVRSVVEAYVSFAVGAGQSAALLFESDVMRDDAVRERVLRPDAVNADAFADVLVLRCGMDREQALVLGRTCTAIARSAATEVAEQARLAARRNGTGRGSHGRVNDAEISTLLSTFAWRGLRSFVAPAT</sequence>
<evidence type="ECO:0000259" key="5">
    <source>
        <dbReference type="PROSITE" id="PS50977"/>
    </source>
</evidence>
<keyword evidence="1" id="KW-0805">Transcription regulation</keyword>
<dbReference type="PANTHER" id="PTHR30055:SF234">
    <property type="entry name" value="HTH-TYPE TRANSCRIPTIONAL REGULATOR BETI"/>
    <property type="match status" value="1"/>
</dbReference>
<dbReference type="GO" id="GO:0003700">
    <property type="term" value="F:DNA-binding transcription factor activity"/>
    <property type="evidence" value="ECO:0007669"/>
    <property type="project" value="TreeGrafter"/>
</dbReference>
<feature type="domain" description="HTH tetR-type" evidence="5">
    <location>
        <begin position="14"/>
        <end position="74"/>
    </location>
</feature>
<dbReference type="GO" id="GO:0000976">
    <property type="term" value="F:transcription cis-regulatory region binding"/>
    <property type="evidence" value="ECO:0007669"/>
    <property type="project" value="TreeGrafter"/>
</dbReference>
<evidence type="ECO:0000256" key="1">
    <source>
        <dbReference type="ARBA" id="ARBA00023015"/>
    </source>
</evidence>
<dbReference type="PROSITE" id="PS50977">
    <property type="entry name" value="HTH_TETR_2"/>
    <property type="match status" value="1"/>
</dbReference>
<dbReference type="SUPFAM" id="SSF46689">
    <property type="entry name" value="Homeodomain-like"/>
    <property type="match status" value="1"/>
</dbReference>
<dbReference type="KEGG" id="lxl:KDY119_01002"/>
<dbReference type="AlphaFoldDB" id="A0A5P9Q7U7"/>
<evidence type="ECO:0000256" key="3">
    <source>
        <dbReference type="ARBA" id="ARBA00023163"/>
    </source>
</evidence>
<dbReference type="PROSITE" id="PS01081">
    <property type="entry name" value="HTH_TETR_1"/>
    <property type="match status" value="1"/>
</dbReference>
<feature type="DNA-binding region" description="H-T-H motif" evidence="4">
    <location>
        <begin position="37"/>
        <end position="56"/>
    </location>
</feature>
<dbReference type="InterPro" id="IPR023772">
    <property type="entry name" value="DNA-bd_HTH_TetR-type_CS"/>
</dbReference>
<dbReference type="PRINTS" id="PR00455">
    <property type="entry name" value="HTHTETR"/>
</dbReference>
<dbReference type="InterPro" id="IPR050109">
    <property type="entry name" value="HTH-type_TetR-like_transc_reg"/>
</dbReference>
<dbReference type="Pfam" id="PF00440">
    <property type="entry name" value="TetR_N"/>
    <property type="match status" value="1"/>
</dbReference>
<dbReference type="FunFam" id="1.10.10.60:FF:000141">
    <property type="entry name" value="TetR family transcriptional regulator"/>
    <property type="match status" value="1"/>
</dbReference>
<dbReference type="InterPro" id="IPR009057">
    <property type="entry name" value="Homeodomain-like_sf"/>
</dbReference>
<reference evidence="6 7" key="1">
    <citation type="submission" date="2019-10" db="EMBL/GenBank/DDBJ databases">
        <title>Genome sequence of Luteimicrobium xylanilyticum HY-24.</title>
        <authorList>
            <person name="Kim D.Y."/>
            <person name="Park H.-Y."/>
        </authorList>
    </citation>
    <scope>NUCLEOTIDE SEQUENCE [LARGE SCALE GENOMIC DNA]</scope>
    <source>
        <strain evidence="6 7">HY-24</strain>
    </source>
</reference>
<dbReference type="RefSeq" id="WP_036952215.1">
    <property type="nucleotide sequence ID" value="NZ_BAABIH010000001.1"/>
</dbReference>
<evidence type="ECO:0000256" key="4">
    <source>
        <dbReference type="PROSITE-ProRule" id="PRU00335"/>
    </source>
</evidence>
<gene>
    <name evidence="6" type="ORF">KDY119_01002</name>
</gene>
<dbReference type="InterPro" id="IPR001647">
    <property type="entry name" value="HTH_TetR"/>
</dbReference>